<dbReference type="InterPro" id="IPR016032">
    <property type="entry name" value="Sig_transdc_resp-reg_C-effctor"/>
</dbReference>
<dbReference type="OrthoDB" id="7582258at2"/>
<proteinExistence type="predicted"/>
<name>A0A1T5G2I0_9SPHN</name>
<dbReference type="SMART" id="SM00421">
    <property type="entry name" value="HTH_LUXR"/>
    <property type="match status" value="1"/>
</dbReference>
<feature type="domain" description="HTH luxR-type" evidence="1">
    <location>
        <begin position="301"/>
        <end position="358"/>
    </location>
</feature>
<dbReference type="EMBL" id="FUYM01000011">
    <property type="protein sequence ID" value="SKC02638.1"/>
    <property type="molecule type" value="Genomic_DNA"/>
</dbReference>
<dbReference type="STRING" id="439228.SAMN06295920_111191"/>
<dbReference type="SUPFAM" id="SSF46894">
    <property type="entry name" value="C-terminal effector domain of the bipartite response regulators"/>
    <property type="match status" value="1"/>
</dbReference>
<evidence type="ECO:0000313" key="2">
    <source>
        <dbReference type="EMBL" id="SKC02638.1"/>
    </source>
</evidence>
<dbReference type="GO" id="GO:0003677">
    <property type="term" value="F:DNA binding"/>
    <property type="evidence" value="ECO:0007669"/>
    <property type="project" value="UniProtKB-KW"/>
</dbReference>
<evidence type="ECO:0000313" key="3">
    <source>
        <dbReference type="Proteomes" id="UP000189818"/>
    </source>
</evidence>
<dbReference type="InterPro" id="IPR000792">
    <property type="entry name" value="Tscrpt_reg_LuxR_C"/>
</dbReference>
<dbReference type="RefSeq" id="WP_079650191.1">
    <property type="nucleotide sequence ID" value="NZ_FUYM01000011.1"/>
</dbReference>
<dbReference type="AlphaFoldDB" id="A0A1T5G2I0"/>
<accession>A0A1T5G2I0</accession>
<dbReference type="Gene3D" id="1.10.10.10">
    <property type="entry name" value="Winged helix-like DNA-binding domain superfamily/Winged helix DNA-binding domain"/>
    <property type="match status" value="1"/>
</dbReference>
<sequence length="370" mass="40736">MDDHGILANLYGASQDRRRLAVALGAIRDATRARAVTLQWFRRTDERLRTTGFETCLSVPFISSRGSWADFQNPRMLALVNPPSDGISFFEDSACPDFLQPELRRWQARFIPLGVGRFLGARVNLRPDREVGLALHARHGGPDLRDDARDLLAGLMPHVREALRLIEQAEEKESGARVMEKTLALLEQPVAVVRPDGEIVYANEAARRLLAEAGLLSARGPAVAEGERKIAALVGHLLDPKAAPHGCRFTAGGRTLFVQRAWLEAAGEADGVEAEGDRLMMLAFNDQGKAVDICPDRLRTCFDITRSEAELLAALCSGSDIAGFAARRRVSIHTARTQLKQLMAKTDVRRQADLVRMALATPVVSLRRTH</sequence>
<reference evidence="3" key="1">
    <citation type="submission" date="2017-02" db="EMBL/GenBank/DDBJ databases">
        <authorList>
            <person name="Varghese N."/>
            <person name="Submissions S."/>
        </authorList>
    </citation>
    <scope>NUCLEOTIDE SEQUENCE [LARGE SCALE GENOMIC DNA]</scope>
    <source>
        <strain evidence="3">UM2</strain>
    </source>
</reference>
<keyword evidence="3" id="KW-1185">Reference proteome</keyword>
<organism evidence="2 3">
    <name type="scientific">Rhizorhabdus histidinilytica</name>
    <dbReference type="NCBI Taxonomy" id="439228"/>
    <lineage>
        <taxon>Bacteria</taxon>
        <taxon>Pseudomonadati</taxon>
        <taxon>Pseudomonadota</taxon>
        <taxon>Alphaproteobacteria</taxon>
        <taxon>Sphingomonadales</taxon>
        <taxon>Sphingomonadaceae</taxon>
        <taxon>Rhizorhabdus</taxon>
    </lineage>
</organism>
<keyword evidence="2" id="KW-0238">DNA-binding</keyword>
<dbReference type="GO" id="GO:0006355">
    <property type="term" value="P:regulation of DNA-templated transcription"/>
    <property type="evidence" value="ECO:0007669"/>
    <property type="project" value="InterPro"/>
</dbReference>
<dbReference type="Proteomes" id="UP000189818">
    <property type="component" value="Unassembled WGS sequence"/>
</dbReference>
<evidence type="ECO:0000259" key="1">
    <source>
        <dbReference type="SMART" id="SM00421"/>
    </source>
</evidence>
<protein>
    <submittedName>
        <fullName evidence="2">DNA-binding transcriptional regulator, CsgD family</fullName>
    </submittedName>
</protein>
<dbReference type="InterPro" id="IPR036388">
    <property type="entry name" value="WH-like_DNA-bd_sf"/>
</dbReference>
<gene>
    <name evidence="2" type="ORF">SAMN06295920_111191</name>
</gene>